<feature type="transmembrane region" description="Helical" evidence="1">
    <location>
        <begin position="238"/>
        <end position="260"/>
    </location>
</feature>
<keyword evidence="4" id="KW-1185">Reference proteome</keyword>
<evidence type="ECO:0000313" key="3">
    <source>
        <dbReference type="EMBL" id="MFC4820218.1"/>
    </source>
</evidence>
<dbReference type="EMBL" id="JBHSHD010000007">
    <property type="protein sequence ID" value="MFC4820218.1"/>
    <property type="molecule type" value="Genomic_DNA"/>
</dbReference>
<proteinExistence type="predicted"/>
<evidence type="ECO:0000256" key="1">
    <source>
        <dbReference type="SAM" id="Phobius"/>
    </source>
</evidence>
<protein>
    <recommendedName>
        <fullName evidence="5">Glycosyltransferase RgtA/B/C/D-like domain-containing protein</fullName>
    </recommendedName>
</protein>
<reference evidence="4" key="1">
    <citation type="journal article" date="2019" name="Int. J. Syst. Evol. Microbiol.">
        <title>The Global Catalogue of Microorganisms (GCM) 10K type strain sequencing project: providing services to taxonomists for standard genome sequencing and annotation.</title>
        <authorList>
            <consortium name="The Broad Institute Genomics Platform"/>
            <consortium name="The Broad Institute Genome Sequencing Center for Infectious Disease"/>
            <person name="Wu L."/>
            <person name="Ma J."/>
        </authorList>
    </citation>
    <scope>NUCLEOTIDE SEQUENCE [LARGE SCALE GENOMIC DNA]</scope>
    <source>
        <strain evidence="4">CCUG 30340</strain>
    </source>
</reference>
<evidence type="ECO:0008006" key="5">
    <source>
        <dbReference type="Google" id="ProtNLM"/>
    </source>
</evidence>
<feature type="transmembrane region" description="Helical" evidence="1">
    <location>
        <begin position="272"/>
        <end position="291"/>
    </location>
</feature>
<feature type="signal peptide" evidence="2">
    <location>
        <begin position="1"/>
        <end position="21"/>
    </location>
</feature>
<keyword evidence="1" id="KW-0812">Transmembrane</keyword>
<keyword evidence="1" id="KW-0472">Membrane</keyword>
<comment type="caution">
    <text evidence="3">The sequence shown here is derived from an EMBL/GenBank/DDBJ whole genome shotgun (WGS) entry which is preliminary data.</text>
</comment>
<gene>
    <name evidence="3" type="ORF">ACFO6Q_07775</name>
</gene>
<dbReference type="Proteomes" id="UP001595886">
    <property type="component" value="Unassembled WGS sequence"/>
</dbReference>
<feature type="transmembrane region" description="Helical" evidence="1">
    <location>
        <begin position="200"/>
        <end position="217"/>
    </location>
</feature>
<feature type="transmembrane region" description="Helical" evidence="1">
    <location>
        <begin position="355"/>
        <end position="375"/>
    </location>
</feature>
<keyword evidence="1" id="KW-1133">Transmembrane helix</keyword>
<evidence type="ECO:0000313" key="4">
    <source>
        <dbReference type="Proteomes" id="UP001595886"/>
    </source>
</evidence>
<accession>A0ABV9QS85</accession>
<keyword evidence="2" id="KW-0732">Signal</keyword>
<sequence length="608" mass="64957">MTRTTRYCVLLALAFCSLATAVYGAAQMDLARDVFTALRIVDGQAFPLVGPVLTGSFHLGPVWYYALAGLLALTGGSWLPTMLAMAALAATQVPLAYLAGKAVYDRRMGMAWAALLVVPGWQTFNSLTPSHPLLAAAAMLAFLLCAARFWRRPRRRYLYGMAVCFALAVHAHPACLALGWVALTVGLRALKRRECRFVDLAGAVLVVLLPLLPMLYWDASRGFVDFGAARTYAERIDLAGNLANAWALFEGVAWGGLRYWFGTMLGWPQARVAALLVAFAALTVPAVYGLLRLAVSSRRTRALVLFALATTAAVFLGVAAMRDVTPFYMATPPQVVLAGLLGLGFAGLGAARPAALLRGAMIAAALATGCVVAAGCARFQVRGALPFGWLPLFDVKSAPSPTAPLLLMPAYAMDASGRFLCSQPAPSVHGAYAAHVVMNYAIEMRLACGRSDVLAGGDEAGRQHWLGLSRALFAQLDVEPERRLGPLGLVPARPLAPARSIPALTQPSYPAYVAPPRPARELRAQVQLAPGEYLAISDIASMFGDGYEVEARVAGQRLEPKARDRVSVVYRCESCDTGEPATVDLFLHGGNLDALDFVAFRASRPPFH</sequence>
<feature type="transmembrane region" description="Helical" evidence="1">
    <location>
        <begin position="133"/>
        <end position="150"/>
    </location>
</feature>
<organism evidence="3 4">
    <name type="scientific">Dokdonella ginsengisoli</name>
    <dbReference type="NCBI Taxonomy" id="363846"/>
    <lineage>
        <taxon>Bacteria</taxon>
        <taxon>Pseudomonadati</taxon>
        <taxon>Pseudomonadota</taxon>
        <taxon>Gammaproteobacteria</taxon>
        <taxon>Lysobacterales</taxon>
        <taxon>Rhodanobacteraceae</taxon>
        <taxon>Dokdonella</taxon>
    </lineage>
</organism>
<feature type="chain" id="PRO_5047264472" description="Glycosyltransferase RgtA/B/C/D-like domain-containing protein" evidence="2">
    <location>
        <begin position="22"/>
        <end position="608"/>
    </location>
</feature>
<feature type="transmembrane region" description="Helical" evidence="1">
    <location>
        <begin position="303"/>
        <end position="321"/>
    </location>
</feature>
<feature type="transmembrane region" description="Helical" evidence="1">
    <location>
        <begin position="157"/>
        <end position="180"/>
    </location>
</feature>
<dbReference type="RefSeq" id="WP_380020054.1">
    <property type="nucleotide sequence ID" value="NZ_JBHSHD010000007.1"/>
</dbReference>
<name>A0ABV9QS85_9GAMM</name>
<feature type="transmembrane region" description="Helical" evidence="1">
    <location>
        <begin position="327"/>
        <end position="348"/>
    </location>
</feature>
<evidence type="ECO:0000256" key="2">
    <source>
        <dbReference type="SAM" id="SignalP"/>
    </source>
</evidence>